<dbReference type="InterPro" id="IPR029063">
    <property type="entry name" value="SAM-dependent_MTases_sf"/>
</dbReference>
<name>A0A7S0R2M3_9CHLO</name>
<evidence type="ECO:0000313" key="3">
    <source>
        <dbReference type="EMBL" id="CAD8665267.1"/>
    </source>
</evidence>
<evidence type="ECO:0000256" key="1">
    <source>
        <dbReference type="ARBA" id="ARBA00008308"/>
    </source>
</evidence>
<dbReference type="InterPro" id="IPR010342">
    <property type="entry name" value="DUF938"/>
</dbReference>
<dbReference type="Pfam" id="PF06080">
    <property type="entry name" value="DUF938"/>
    <property type="match status" value="1"/>
</dbReference>
<reference evidence="3" key="1">
    <citation type="submission" date="2021-01" db="EMBL/GenBank/DDBJ databases">
        <authorList>
            <person name="Corre E."/>
            <person name="Pelletier E."/>
            <person name="Niang G."/>
            <person name="Scheremetjew M."/>
            <person name="Finn R."/>
            <person name="Kale V."/>
            <person name="Holt S."/>
            <person name="Cochrane G."/>
            <person name="Meng A."/>
            <person name="Brown T."/>
            <person name="Cohen L."/>
        </authorList>
    </citation>
    <scope>NUCLEOTIDE SEQUENCE</scope>
    <source>
        <strain evidence="3">SAG 11-49</strain>
    </source>
</reference>
<dbReference type="PROSITE" id="PS51257">
    <property type="entry name" value="PROKAR_LIPOPROTEIN"/>
    <property type="match status" value="1"/>
</dbReference>
<comment type="similarity">
    <text evidence="1">Belongs to the UPF0585 family.</text>
</comment>
<dbReference type="Gene3D" id="3.40.50.150">
    <property type="entry name" value="Vaccinia Virus protein VP39"/>
    <property type="match status" value="1"/>
</dbReference>
<feature type="region of interest" description="Disordered" evidence="2">
    <location>
        <begin position="35"/>
        <end position="66"/>
    </location>
</feature>
<gene>
    <name evidence="3" type="ORF">CLEI1391_LOCUS1297</name>
</gene>
<sequence length="268" mass="28729">MLAYRLSGGAPWGPSVSGACHSKWRSLQRRSIMDQPKASGNGQINLPNSMVPYDQQGQKASSPAAERNKEPILEVLKQHLGPSASGTLLEVASGSGQHTAHFAPAFPALTFQPSDLTPELFGSIHEWCHDLPNVRLPPLILDASSDPATWPLQPLAAPGSSAPQLTAMLVINMCHISPWTATQGMLRGAGSYLAPGGRLCIYGPFKKNNEHTSEGNVAFDASLRSRNPLWGYRDVAEVTAAASELAGLTSEAVHEMPANNFMLVYRKP</sequence>
<dbReference type="PANTHER" id="PTHR20974:SF0">
    <property type="entry name" value="UPF0585 PROTEIN CG18661"/>
    <property type="match status" value="1"/>
</dbReference>
<protein>
    <submittedName>
        <fullName evidence="3">Uncharacterized protein</fullName>
    </submittedName>
</protein>
<accession>A0A7S0R2M3</accession>
<dbReference type="PANTHER" id="PTHR20974">
    <property type="entry name" value="UPF0585 PROTEIN CG18661"/>
    <property type="match status" value="1"/>
</dbReference>
<organism evidence="3">
    <name type="scientific">Chlamydomonas leiostraca</name>
    <dbReference type="NCBI Taxonomy" id="1034604"/>
    <lineage>
        <taxon>Eukaryota</taxon>
        <taxon>Viridiplantae</taxon>
        <taxon>Chlorophyta</taxon>
        <taxon>core chlorophytes</taxon>
        <taxon>Chlorophyceae</taxon>
        <taxon>CS clade</taxon>
        <taxon>Chlamydomonadales</taxon>
        <taxon>Chlamydomonadaceae</taxon>
        <taxon>Chlamydomonas</taxon>
    </lineage>
</organism>
<dbReference type="SUPFAM" id="SSF53335">
    <property type="entry name" value="S-adenosyl-L-methionine-dependent methyltransferases"/>
    <property type="match status" value="1"/>
</dbReference>
<dbReference type="AlphaFoldDB" id="A0A7S0R2M3"/>
<dbReference type="EMBL" id="HBFB01002545">
    <property type="protein sequence ID" value="CAD8665267.1"/>
    <property type="molecule type" value="Transcribed_RNA"/>
</dbReference>
<proteinExistence type="inferred from homology"/>
<evidence type="ECO:0000256" key="2">
    <source>
        <dbReference type="SAM" id="MobiDB-lite"/>
    </source>
</evidence>
<feature type="compositionally biased region" description="Polar residues" evidence="2">
    <location>
        <begin position="38"/>
        <end position="48"/>
    </location>
</feature>